<sequence>MTEELKGLYRKYIVTKTSGKPLVDGWDGIILRIDGGRYVEACRAGATAFAEAVKEENPKLYKDIKARIWAYEMKELGDELEKESRKLGR</sequence>
<proteinExistence type="predicted"/>
<dbReference type="EMBL" id="MT141516">
    <property type="protein sequence ID" value="QJA64285.1"/>
    <property type="molecule type" value="Genomic_DNA"/>
</dbReference>
<dbReference type="AlphaFoldDB" id="A0A6M3JGF9"/>
<reference evidence="2" key="1">
    <citation type="submission" date="2020-03" db="EMBL/GenBank/DDBJ databases">
        <title>The deep terrestrial virosphere.</title>
        <authorList>
            <person name="Holmfeldt K."/>
            <person name="Nilsson E."/>
            <person name="Simone D."/>
            <person name="Lopez-Fernandez M."/>
            <person name="Wu X."/>
            <person name="de Brujin I."/>
            <person name="Lundin D."/>
            <person name="Andersson A."/>
            <person name="Bertilsson S."/>
            <person name="Dopson M."/>
        </authorList>
    </citation>
    <scope>NUCLEOTIDE SEQUENCE</scope>
    <source>
        <strain evidence="2">MM415A05225</strain>
        <strain evidence="1">MM415B00526</strain>
    </source>
</reference>
<evidence type="ECO:0000313" key="2">
    <source>
        <dbReference type="EMBL" id="QJA69003.1"/>
    </source>
</evidence>
<name>A0A6M3JGF9_9ZZZZ</name>
<evidence type="ECO:0000313" key="1">
    <source>
        <dbReference type="EMBL" id="QJA64285.1"/>
    </source>
</evidence>
<gene>
    <name evidence="2" type="ORF">MM415A05225_0010</name>
    <name evidence="1" type="ORF">MM415B00526_0048</name>
</gene>
<protein>
    <submittedName>
        <fullName evidence="2">Uncharacterized protein</fullName>
    </submittedName>
</protein>
<dbReference type="EMBL" id="MT141668">
    <property type="protein sequence ID" value="QJA69003.1"/>
    <property type="molecule type" value="Genomic_DNA"/>
</dbReference>
<accession>A0A6M3JGF9</accession>
<organism evidence="2">
    <name type="scientific">viral metagenome</name>
    <dbReference type="NCBI Taxonomy" id="1070528"/>
    <lineage>
        <taxon>unclassified sequences</taxon>
        <taxon>metagenomes</taxon>
        <taxon>organismal metagenomes</taxon>
    </lineage>
</organism>